<evidence type="ECO:0000313" key="9">
    <source>
        <dbReference type="EMBL" id="EDK40458.2"/>
    </source>
</evidence>
<dbReference type="AlphaFoldDB" id="A5DMQ5"/>
<keyword evidence="4 7" id="KW-0812">Transmembrane</keyword>
<dbReference type="GO" id="GO:0000329">
    <property type="term" value="C:fungal-type vacuole membrane"/>
    <property type="evidence" value="ECO:0007669"/>
    <property type="project" value="TreeGrafter"/>
</dbReference>
<dbReference type="InParanoid" id="A5DMQ5"/>
<name>A5DMQ5_PICGU</name>
<protein>
    <recommendedName>
        <fullName evidence="8">Major facilitator superfamily (MFS) profile domain-containing protein</fullName>
    </recommendedName>
</protein>
<gene>
    <name evidence="9" type="ORF">PGUG_04556</name>
</gene>
<dbReference type="InterPro" id="IPR011701">
    <property type="entry name" value="MFS"/>
</dbReference>
<dbReference type="OrthoDB" id="3437016at2759"/>
<dbReference type="eggNOG" id="KOG0254">
    <property type="taxonomic scope" value="Eukaryota"/>
</dbReference>
<feature type="transmembrane region" description="Helical" evidence="7">
    <location>
        <begin position="440"/>
        <end position="458"/>
    </location>
</feature>
<dbReference type="GO" id="GO:0015174">
    <property type="term" value="F:basic amino acid transmembrane transporter activity"/>
    <property type="evidence" value="ECO:0007669"/>
    <property type="project" value="TreeGrafter"/>
</dbReference>
<feature type="transmembrane region" description="Helical" evidence="7">
    <location>
        <begin position="546"/>
        <end position="564"/>
    </location>
</feature>
<feature type="transmembrane region" description="Helical" evidence="7">
    <location>
        <begin position="267"/>
        <end position="288"/>
    </location>
</feature>
<dbReference type="Pfam" id="PF07690">
    <property type="entry name" value="MFS_1"/>
    <property type="match status" value="1"/>
</dbReference>
<feature type="transmembrane region" description="Helical" evidence="7">
    <location>
        <begin position="402"/>
        <end position="420"/>
    </location>
</feature>
<dbReference type="Gene3D" id="1.20.1720.10">
    <property type="entry name" value="Multidrug resistance protein D"/>
    <property type="match status" value="1"/>
</dbReference>
<dbReference type="Proteomes" id="UP000001997">
    <property type="component" value="Unassembled WGS sequence"/>
</dbReference>
<comment type="subcellular location">
    <subcellularLocation>
        <location evidence="1">Endomembrane system</location>
        <topology evidence="1">Multi-pass membrane protein</topology>
    </subcellularLocation>
</comment>
<evidence type="ECO:0000256" key="7">
    <source>
        <dbReference type="SAM" id="Phobius"/>
    </source>
</evidence>
<organism evidence="9 10">
    <name type="scientific">Meyerozyma guilliermondii (strain ATCC 6260 / CBS 566 / DSM 6381 / JCM 1539 / NBRC 10279 / NRRL Y-324)</name>
    <name type="common">Yeast</name>
    <name type="synonym">Candida guilliermondii</name>
    <dbReference type="NCBI Taxonomy" id="294746"/>
    <lineage>
        <taxon>Eukaryota</taxon>
        <taxon>Fungi</taxon>
        <taxon>Dikarya</taxon>
        <taxon>Ascomycota</taxon>
        <taxon>Saccharomycotina</taxon>
        <taxon>Pichiomycetes</taxon>
        <taxon>Debaryomycetaceae</taxon>
        <taxon>Meyerozyma</taxon>
    </lineage>
</organism>
<dbReference type="PANTHER" id="PTHR23501">
    <property type="entry name" value="MAJOR FACILITATOR SUPERFAMILY"/>
    <property type="match status" value="1"/>
</dbReference>
<dbReference type="PROSITE" id="PS50850">
    <property type="entry name" value="MFS"/>
    <property type="match status" value="1"/>
</dbReference>
<evidence type="ECO:0000256" key="1">
    <source>
        <dbReference type="ARBA" id="ARBA00004127"/>
    </source>
</evidence>
<dbReference type="HOGENOM" id="CLU_000960_22_3_1"/>
<reference evidence="9 10" key="1">
    <citation type="journal article" date="2009" name="Nature">
        <title>Evolution of pathogenicity and sexual reproduction in eight Candida genomes.</title>
        <authorList>
            <person name="Butler G."/>
            <person name="Rasmussen M.D."/>
            <person name="Lin M.F."/>
            <person name="Santos M.A."/>
            <person name="Sakthikumar S."/>
            <person name="Munro C.A."/>
            <person name="Rheinbay E."/>
            <person name="Grabherr M."/>
            <person name="Forche A."/>
            <person name="Reedy J.L."/>
            <person name="Agrafioti I."/>
            <person name="Arnaud M.B."/>
            <person name="Bates S."/>
            <person name="Brown A.J."/>
            <person name="Brunke S."/>
            <person name="Costanzo M.C."/>
            <person name="Fitzpatrick D.A."/>
            <person name="de Groot P.W."/>
            <person name="Harris D."/>
            <person name="Hoyer L.L."/>
            <person name="Hube B."/>
            <person name="Klis F.M."/>
            <person name="Kodira C."/>
            <person name="Lennard N."/>
            <person name="Logue M.E."/>
            <person name="Martin R."/>
            <person name="Neiman A.M."/>
            <person name="Nikolaou E."/>
            <person name="Quail M.A."/>
            <person name="Quinn J."/>
            <person name="Santos M.C."/>
            <person name="Schmitzberger F.F."/>
            <person name="Sherlock G."/>
            <person name="Shah P."/>
            <person name="Silverstein K.A."/>
            <person name="Skrzypek M.S."/>
            <person name="Soll D."/>
            <person name="Staggs R."/>
            <person name="Stansfield I."/>
            <person name="Stumpf M.P."/>
            <person name="Sudbery P.E."/>
            <person name="Srikantha T."/>
            <person name="Zeng Q."/>
            <person name="Berman J."/>
            <person name="Berriman M."/>
            <person name="Heitman J."/>
            <person name="Gow N.A."/>
            <person name="Lorenz M.C."/>
            <person name="Birren B.W."/>
            <person name="Kellis M."/>
            <person name="Cuomo C.A."/>
        </authorList>
    </citation>
    <scope>NUCLEOTIDE SEQUENCE [LARGE SCALE GENOMIC DNA]</scope>
    <source>
        <strain evidence="10">ATCC 6260 / CBS 566 / DSM 6381 / JCM 1539 / NBRC 10279 / NRRL Y-324</strain>
    </source>
</reference>
<dbReference type="GO" id="GO:0012505">
    <property type="term" value="C:endomembrane system"/>
    <property type="evidence" value="ECO:0007669"/>
    <property type="project" value="UniProtKB-SubCell"/>
</dbReference>
<dbReference type="OMA" id="GIANIWY"/>
<evidence type="ECO:0000259" key="8">
    <source>
        <dbReference type="PROSITE" id="PS50850"/>
    </source>
</evidence>
<keyword evidence="5 7" id="KW-1133">Transmembrane helix</keyword>
<evidence type="ECO:0000256" key="5">
    <source>
        <dbReference type="ARBA" id="ARBA00022989"/>
    </source>
</evidence>
<feature type="transmembrane region" description="Helical" evidence="7">
    <location>
        <begin position="169"/>
        <end position="189"/>
    </location>
</feature>
<sequence>MSLQPSILKDSTTMGSGVVAAELAAQEEGLISKQNLRSHSYGALLDGEEAANDEEDASSPDNYALPRFKLYTVISSLFMAAFLAALDTTVVTTLLTVIASDLNAIANISWIATAYLLSCAAFQPLFGKLSDIFGRKILLLLCCFFFAVGCLICVTDSLAMLVLGRFITGWGGSGLTTLGTITLSDLIPLRDRGLYQGMANIFFGLGAAFGGIFGGIVADWLGWRYVFLLQTPLAGAVGLALWWNLQLPEGSPGLGAKGDIRDKLKRVDFQGSFFLVSALMCIMAAASFGGDVLAYSSPYFIGLCVVSLVFLAAFVYTELYVSDEPILPIELLTERTILSSSLTNWFVTMGVFANLFYVPVFFTSVMGYSATQSGMRMIPNFIGVSVGSVGAGLVMKHTGRYYRLNVGAGFLTVLGAILIVTVPADASILRQYSLFAPSGLGYSCILTVTLLALIAAVPMKYQACTTSIQYTFRSTGSTLGVSIASAIFQSILRSNLNSKVSSVVSDAKTAHKIIKKALENTNYVNKAPLVAQKAILESYYAACKGAFGFSVTVITIGVFCSWFMKEHKLHSSLDRE</sequence>
<dbReference type="KEGG" id="pgu:PGUG_04556"/>
<feature type="transmembrane region" description="Helical" evidence="7">
    <location>
        <begin position="201"/>
        <end position="221"/>
    </location>
</feature>
<evidence type="ECO:0000256" key="4">
    <source>
        <dbReference type="ARBA" id="ARBA00022692"/>
    </source>
</evidence>
<keyword evidence="3" id="KW-0813">Transport</keyword>
<evidence type="ECO:0000256" key="2">
    <source>
        <dbReference type="ARBA" id="ARBA00008335"/>
    </source>
</evidence>
<evidence type="ECO:0000313" key="10">
    <source>
        <dbReference type="Proteomes" id="UP000001997"/>
    </source>
</evidence>
<accession>A5DMQ5</accession>
<feature type="transmembrane region" description="Helical" evidence="7">
    <location>
        <begin position="342"/>
        <end position="365"/>
    </location>
</feature>
<dbReference type="InterPro" id="IPR020846">
    <property type="entry name" value="MFS_dom"/>
</dbReference>
<feature type="transmembrane region" description="Helical" evidence="7">
    <location>
        <begin position="300"/>
        <end position="321"/>
    </location>
</feature>
<dbReference type="VEuPathDB" id="FungiDB:PGUG_04556"/>
<dbReference type="PANTHER" id="PTHR23501:SF191">
    <property type="entry name" value="VACUOLAR BASIC AMINO ACID TRANSPORTER 4"/>
    <property type="match status" value="1"/>
</dbReference>
<dbReference type="InterPro" id="IPR036259">
    <property type="entry name" value="MFS_trans_sf"/>
</dbReference>
<dbReference type="GeneID" id="5125682"/>
<feature type="domain" description="Major facilitator superfamily (MFS) profile" evidence="8">
    <location>
        <begin position="73"/>
        <end position="569"/>
    </location>
</feature>
<feature type="transmembrane region" description="Helical" evidence="7">
    <location>
        <begin position="138"/>
        <end position="163"/>
    </location>
</feature>
<dbReference type="Gene3D" id="1.20.1250.20">
    <property type="entry name" value="MFS general substrate transporter like domains"/>
    <property type="match status" value="1"/>
</dbReference>
<evidence type="ECO:0000256" key="3">
    <source>
        <dbReference type="ARBA" id="ARBA00022448"/>
    </source>
</evidence>
<feature type="transmembrane region" description="Helical" evidence="7">
    <location>
        <begin position="104"/>
        <end position="126"/>
    </location>
</feature>
<dbReference type="RefSeq" id="XP_001483827.2">
    <property type="nucleotide sequence ID" value="XM_001483777.1"/>
</dbReference>
<dbReference type="SUPFAM" id="SSF103473">
    <property type="entry name" value="MFS general substrate transporter"/>
    <property type="match status" value="1"/>
</dbReference>
<feature type="transmembrane region" description="Helical" evidence="7">
    <location>
        <begin position="77"/>
        <end position="98"/>
    </location>
</feature>
<dbReference type="EMBL" id="CH408159">
    <property type="protein sequence ID" value="EDK40458.2"/>
    <property type="molecule type" value="Genomic_DNA"/>
</dbReference>
<dbReference type="FunCoup" id="A5DMQ5">
    <property type="interactions" value="18"/>
</dbReference>
<keyword evidence="10" id="KW-1185">Reference proteome</keyword>
<keyword evidence="6 7" id="KW-0472">Membrane</keyword>
<comment type="similarity">
    <text evidence="2">Belongs to the major facilitator superfamily.</text>
</comment>
<evidence type="ECO:0000256" key="6">
    <source>
        <dbReference type="ARBA" id="ARBA00023136"/>
    </source>
</evidence>
<proteinExistence type="inferred from homology"/>
<dbReference type="STRING" id="294746.A5DMQ5"/>
<feature type="transmembrane region" description="Helical" evidence="7">
    <location>
        <begin position="377"/>
        <end position="395"/>
    </location>
</feature>